<feature type="transmembrane region" description="Helical" evidence="1">
    <location>
        <begin position="165"/>
        <end position="198"/>
    </location>
</feature>
<keyword evidence="1" id="KW-0812">Transmembrane</keyword>
<dbReference type="Pfam" id="PF03009">
    <property type="entry name" value="GDPD"/>
    <property type="match status" value="1"/>
</dbReference>
<dbReference type="OrthoDB" id="384721at2"/>
<accession>A0A0R2AZC4</accession>
<keyword evidence="1" id="KW-0472">Membrane</keyword>
<dbReference type="CDD" id="cd08579">
    <property type="entry name" value="GDPD_memb_like"/>
    <property type="match status" value="1"/>
</dbReference>
<dbReference type="RefSeq" id="WP_057893497.1">
    <property type="nucleotide sequence ID" value="NZ_AYZQ01000001.1"/>
</dbReference>
<dbReference type="AlphaFoldDB" id="A0A0R2AZC4"/>
<reference evidence="3 4" key="1">
    <citation type="journal article" date="2015" name="Genome Announc.">
        <title>Expanding the biotechnology potential of lactobacilli through comparative genomics of 213 strains and associated genera.</title>
        <authorList>
            <person name="Sun Z."/>
            <person name="Harris H.M."/>
            <person name="McCann A."/>
            <person name="Guo C."/>
            <person name="Argimon S."/>
            <person name="Zhang W."/>
            <person name="Yang X."/>
            <person name="Jeffery I.B."/>
            <person name="Cooney J.C."/>
            <person name="Kagawa T.F."/>
            <person name="Liu W."/>
            <person name="Song Y."/>
            <person name="Salvetti E."/>
            <person name="Wrobel A."/>
            <person name="Rasinkangas P."/>
            <person name="Parkhill J."/>
            <person name="Rea M.C."/>
            <person name="O'Sullivan O."/>
            <person name="Ritari J."/>
            <person name="Douillard F.P."/>
            <person name="Paul Ross R."/>
            <person name="Yang R."/>
            <person name="Briner A.E."/>
            <person name="Felis G.E."/>
            <person name="de Vos W.M."/>
            <person name="Barrangou R."/>
            <person name="Klaenhammer T.R."/>
            <person name="Caufield P.W."/>
            <person name="Cui Y."/>
            <person name="Zhang H."/>
            <person name="O'Toole P.W."/>
        </authorList>
    </citation>
    <scope>NUCLEOTIDE SEQUENCE [LARGE SCALE GENOMIC DNA]</scope>
    <source>
        <strain evidence="3 4">DSM 23927</strain>
    </source>
</reference>
<organism evidence="3 4">
    <name type="scientific">Lacticaseibacillus brantae DSM 23927</name>
    <dbReference type="NCBI Taxonomy" id="1423727"/>
    <lineage>
        <taxon>Bacteria</taxon>
        <taxon>Bacillati</taxon>
        <taxon>Bacillota</taxon>
        <taxon>Bacilli</taxon>
        <taxon>Lactobacillales</taxon>
        <taxon>Lactobacillaceae</taxon>
        <taxon>Lacticaseibacillus</taxon>
    </lineage>
</organism>
<feature type="transmembrane region" description="Helical" evidence="1">
    <location>
        <begin position="21"/>
        <end position="44"/>
    </location>
</feature>
<feature type="transmembrane region" description="Helical" evidence="1">
    <location>
        <begin position="264"/>
        <end position="287"/>
    </location>
</feature>
<dbReference type="InterPro" id="IPR030395">
    <property type="entry name" value="GP_PDE_dom"/>
</dbReference>
<dbReference type="EMBL" id="AYZQ01000001">
    <property type="protein sequence ID" value="KRM72471.1"/>
    <property type="molecule type" value="Genomic_DNA"/>
</dbReference>
<dbReference type="InterPro" id="IPR017946">
    <property type="entry name" value="PLC-like_Pdiesterase_TIM-brl"/>
</dbReference>
<evidence type="ECO:0000313" key="4">
    <source>
        <dbReference type="Proteomes" id="UP000051672"/>
    </source>
</evidence>
<dbReference type="PROSITE" id="PS51704">
    <property type="entry name" value="GP_PDE"/>
    <property type="match status" value="1"/>
</dbReference>
<dbReference type="PANTHER" id="PTHR46211">
    <property type="entry name" value="GLYCEROPHOSPHORYL DIESTER PHOSPHODIESTERASE"/>
    <property type="match status" value="1"/>
</dbReference>
<feature type="domain" description="GP-PDE" evidence="2">
    <location>
        <begin position="345"/>
        <end position="573"/>
    </location>
</feature>
<dbReference type="Proteomes" id="UP000051672">
    <property type="component" value="Unassembled WGS sequence"/>
</dbReference>
<name>A0A0R2AZC4_9LACO</name>
<gene>
    <name evidence="3" type="ORF">FC34_GL000176</name>
</gene>
<dbReference type="GO" id="GO:0006629">
    <property type="term" value="P:lipid metabolic process"/>
    <property type="evidence" value="ECO:0007669"/>
    <property type="project" value="InterPro"/>
</dbReference>
<evidence type="ECO:0000313" key="3">
    <source>
        <dbReference type="EMBL" id="KRM72471.1"/>
    </source>
</evidence>
<proteinExistence type="predicted"/>
<feature type="transmembrane region" description="Helical" evidence="1">
    <location>
        <begin position="317"/>
        <end position="337"/>
    </location>
</feature>
<comment type="caution">
    <text evidence="3">The sequence shown here is derived from an EMBL/GenBank/DDBJ whole genome shotgun (WGS) entry which is preliminary data.</text>
</comment>
<sequence>MNKKAFILPEIRDFFKRWGSYLTLIIGINLIVSLILIPIFNWVAEKSLQLGHIGYVSYTNLGYIITHAPLVALSLVLLLLVILLTVYLQFSSLMIGIQTIRANRPFRILSIFKQAFHSLSRLTVKTALFFLGYFIVILPFGKFVFNSQLLSKAKVPEFIGEYILANPWLTALAAVLLIAIYWVAVRFLTLIPAVILGTESSNAMIGESFRASRHQFWRLTWRIFLITLISTVLTYGASGLIYLFQSYLDTHAASSALGWAVGNLSLLEIIQQIISSFNTVIVLRVALRLAEDGGLIAHEPPLVPVQPRRHKWIMRSVAVLFLLIVGISMSFYNFAYLDGLLKSNPLTISHRGVDDGNGVQNTIPALEKTSKENPDYVEMDIHETKDHQFVVMHDENLEALAGVNKRPHDLTLAQLTKLTVRENGHSAKIASFDDYLTSAERLHQKLLIEIKTTPMDSKNMLNNFIKKYQTRIIKNHDRIHSLDYRVVNGLKTKAPKLFVSYILPYNLVFPETPANAYTMEASTLNGDFISHAQDRKQAVYAWTVDDPTQMQQMMFLDVNGIITDDLGELKSTIKSMNEHPTYADQIINFTVNFQTNFESPEN</sequence>
<dbReference type="InterPro" id="IPR018476">
    <property type="entry name" value="GlyceroP-diester-Pdiesterase_M"/>
</dbReference>
<feature type="transmembrane region" description="Helical" evidence="1">
    <location>
        <begin position="127"/>
        <end position="145"/>
    </location>
</feature>
<dbReference type="Gene3D" id="3.20.20.190">
    <property type="entry name" value="Phosphatidylinositol (PI) phosphodiesterase"/>
    <property type="match status" value="1"/>
</dbReference>
<protein>
    <submittedName>
        <fullName evidence="3">Glycerophosphoryl diester phosphodiesterase</fullName>
    </submittedName>
</protein>
<dbReference type="STRING" id="1423727.FC34_GL000176"/>
<dbReference type="PATRIC" id="fig|1423727.3.peg.176"/>
<feature type="transmembrane region" description="Helical" evidence="1">
    <location>
        <begin position="64"/>
        <end position="88"/>
    </location>
</feature>
<keyword evidence="4" id="KW-1185">Reference proteome</keyword>
<dbReference type="PANTHER" id="PTHR46211:SF8">
    <property type="entry name" value="PHOSPHODIESTERASE"/>
    <property type="match status" value="1"/>
</dbReference>
<dbReference type="SUPFAM" id="SSF51695">
    <property type="entry name" value="PLC-like phosphodiesterases"/>
    <property type="match status" value="1"/>
</dbReference>
<feature type="transmembrane region" description="Helical" evidence="1">
    <location>
        <begin position="219"/>
        <end position="244"/>
    </location>
</feature>
<keyword evidence="1" id="KW-1133">Transmembrane helix</keyword>
<evidence type="ECO:0000259" key="2">
    <source>
        <dbReference type="PROSITE" id="PS51704"/>
    </source>
</evidence>
<evidence type="ECO:0000256" key="1">
    <source>
        <dbReference type="SAM" id="Phobius"/>
    </source>
</evidence>
<dbReference type="Pfam" id="PF10110">
    <property type="entry name" value="GPDPase_memb"/>
    <property type="match status" value="1"/>
</dbReference>
<dbReference type="GO" id="GO:0008081">
    <property type="term" value="F:phosphoric diester hydrolase activity"/>
    <property type="evidence" value="ECO:0007669"/>
    <property type="project" value="InterPro"/>
</dbReference>